<keyword evidence="2 4" id="KW-0863">Zinc-finger</keyword>
<dbReference type="InterPro" id="IPR011011">
    <property type="entry name" value="Znf_FYVE_PHD"/>
</dbReference>
<accession>A0A0R0LZF5</accession>
<dbReference type="PROSITE" id="PS01359">
    <property type="entry name" value="ZF_PHD_1"/>
    <property type="match status" value="1"/>
</dbReference>
<feature type="compositionally biased region" description="Basic and acidic residues" evidence="5">
    <location>
        <begin position="505"/>
        <end position="524"/>
    </location>
</feature>
<gene>
    <name evidence="7" type="ORF">M153_16300013664</name>
</gene>
<name>A0A0R0LZF5_9MICR</name>
<feature type="compositionally biased region" description="Basic and acidic residues" evidence="5">
    <location>
        <begin position="531"/>
        <end position="568"/>
    </location>
</feature>
<protein>
    <recommendedName>
        <fullName evidence="6">PHD-type domain-containing protein</fullName>
    </recommendedName>
</protein>
<keyword evidence="3" id="KW-0862">Zinc</keyword>
<dbReference type="GO" id="GO:0008270">
    <property type="term" value="F:zinc ion binding"/>
    <property type="evidence" value="ECO:0007669"/>
    <property type="project" value="UniProtKB-KW"/>
</dbReference>
<feature type="non-terminal residue" evidence="7">
    <location>
        <position position="1071"/>
    </location>
</feature>
<evidence type="ECO:0000259" key="6">
    <source>
        <dbReference type="PROSITE" id="PS50016"/>
    </source>
</evidence>
<dbReference type="InterPro" id="IPR019787">
    <property type="entry name" value="Znf_PHD-finger"/>
</dbReference>
<feature type="compositionally biased region" description="Basic and acidic residues" evidence="5">
    <location>
        <begin position="1036"/>
        <end position="1055"/>
    </location>
</feature>
<dbReference type="VEuPathDB" id="MicrosporidiaDB:M153_16300013664"/>
<dbReference type="EMBL" id="LGUB01000039">
    <property type="protein sequence ID" value="KRH94710.1"/>
    <property type="molecule type" value="Genomic_DNA"/>
</dbReference>
<evidence type="ECO:0000256" key="3">
    <source>
        <dbReference type="ARBA" id="ARBA00022833"/>
    </source>
</evidence>
<evidence type="ECO:0000256" key="2">
    <source>
        <dbReference type="ARBA" id="ARBA00022771"/>
    </source>
</evidence>
<keyword evidence="8" id="KW-1185">Reference proteome</keyword>
<evidence type="ECO:0000313" key="8">
    <source>
        <dbReference type="Proteomes" id="UP000051530"/>
    </source>
</evidence>
<feature type="region of interest" description="Disordered" evidence="5">
    <location>
        <begin position="236"/>
        <end position="293"/>
    </location>
</feature>
<dbReference type="PROSITE" id="PS50016">
    <property type="entry name" value="ZF_PHD_2"/>
    <property type="match status" value="1"/>
</dbReference>
<dbReference type="InterPro" id="IPR019786">
    <property type="entry name" value="Zinc_finger_PHD-type_CS"/>
</dbReference>
<keyword evidence="1" id="KW-0479">Metal-binding</keyword>
<feature type="compositionally biased region" description="Low complexity" evidence="5">
    <location>
        <begin position="381"/>
        <end position="395"/>
    </location>
</feature>
<feature type="compositionally biased region" description="Basic and acidic residues" evidence="5">
    <location>
        <begin position="432"/>
        <end position="467"/>
    </location>
</feature>
<dbReference type="AlphaFoldDB" id="A0A0R0LZF5"/>
<feature type="domain" description="PHD-type" evidence="6">
    <location>
        <begin position="149"/>
        <end position="203"/>
    </location>
</feature>
<evidence type="ECO:0000256" key="4">
    <source>
        <dbReference type="PROSITE-ProRule" id="PRU00146"/>
    </source>
</evidence>
<dbReference type="SMART" id="SM00249">
    <property type="entry name" value="PHD"/>
    <property type="match status" value="1"/>
</dbReference>
<feature type="compositionally biased region" description="Basic and acidic residues" evidence="5">
    <location>
        <begin position="400"/>
        <end position="424"/>
    </location>
</feature>
<feature type="compositionally biased region" description="Polar residues" evidence="5">
    <location>
        <begin position="1008"/>
        <end position="1035"/>
    </location>
</feature>
<feature type="region of interest" description="Disordered" evidence="5">
    <location>
        <begin position="752"/>
        <end position="771"/>
    </location>
</feature>
<feature type="region of interest" description="Disordered" evidence="5">
    <location>
        <begin position="1006"/>
        <end position="1071"/>
    </location>
</feature>
<comment type="caution">
    <text evidence="7">The sequence shown here is derived from an EMBL/GenBank/DDBJ whole genome shotgun (WGS) entry which is preliminary data.</text>
</comment>
<feature type="region of interest" description="Disordered" evidence="5">
    <location>
        <begin position="695"/>
        <end position="727"/>
    </location>
</feature>
<reference evidence="7 8" key="1">
    <citation type="submission" date="2015-07" db="EMBL/GenBank/DDBJ databases">
        <title>The genome of Pseudoloma neurophilia, a relevant intracellular parasite of the zebrafish.</title>
        <authorList>
            <person name="Ndikumana S."/>
            <person name="Pelin A."/>
            <person name="Sanders J."/>
            <person name="Corradi N."/>
        </authorList>
    </citation>
    <scope>NUCLEOTIDE SEQUENCE [LARGE SCALE GENOMIC DNA]</scope>
    <source>
        <strain evidence="7 8">MK1</strain>
    </source>
</reference>
<feature type="region of interest" description="Disordered" evidence="5">
    <location>
        <begin position="358"/>
        <end position="577"/>
    </location>
</feature>
<dbReference type="InterPro" id="IPR013083">
    <property type="entry name" value="Znf_RING/FYVE/PHD"/>
</dbReference>
<dbReference type="OrthoDB" id="436852at2759"/>
<dbReference type="InterPro" id="IPR001965">
    <property type="entry name" value="Znf_PHD"/>
</dbReference>
<feature type="compositionally biased region" description="Basic and acidic residues" evidence="5">
    <location>
        <begin position="696"/>
        <end position="715"/>
    </location>
</feature>
<dbReference type="Proteomes" id="UP000051530">
    <property type="component" value="Unassembled WGS sequence"/>
</dbReference>
<feature type="region of interest" description="Disordered" evidence="5">
    <location>
        <begin position="608"/>
        <end position="640"/>
    </location>
</feature>
<dbReference type="CDD" id="cd15489">
    <property type="entry name" value="PHD_SF"/>
    <property type="match status" value="1"/>
</dbReference>
<proteinExistence type="predicted"/>
<sequence>MKPCTKKWFYLGDRENNPFFSCFLDDHVEQILECENERVIPKIQNITLALKIYQKIYKKPEEMYMAIYNSQIDRNKKTDAQAKSKLVYSDGSIILSDKTIEKTQTPMPNVNLMEAADQMNQSTKKLNIFENSNLQVKNVELCDLPLYPPMTCRECHEGDNDSMVYCDICQSWFHRECEALSKNYYDKIIPTLPEYKCLRCKKNIEIEKKFMEMMYKSDQYLIRMLIDEKIKGGLDEKIKGGNSRRKKTIAYRTNIQKKQQPEKESPSSQGAPDLNKNTKKKQNAKTINSNEKINHLDMESTTWIKKSASQRRTKKVTYQNDIRAGIEQNEKSVEKNHIPSQNFLKELHDLENDQIKIGENIKSESHEQTKFADTERGTAQTLNKNQKLQENNNETSQDSIKNESQKRPVSKDRTTFVKRQKTESSIKQPNSRNEDGRLKSSKDEEKDVKSKNLDSEVEAIEQKDEIGNKNIKAKSNLKGKKTSTTKNYKKAPAKSSKKVNQKAQSVEKTRVSIENDFVADKKNSETVADQTMDKKADIQTNENDREKSTSFEAKSKDKTQEFIDKSEEITLESTVDEPLDVNENVQAVSPIINKEDTAEKTEKLFVEQNGAKVEHMENKCDNNNEKEPPHKEPTTLPAGLIDIEPETNIINPEIDPYSITPPHTPNFKQIEKNNTERIDPLLIDPVNTDQVIISEENEKFRQETDSKKENEKSKESNLSTTPASLKQPVEVINKKVTEDASTVQTDTTAISQEKTASFENEKQENIPALSNNTSIDIINHNETTTISGDIQNEKSQYEQIKPIQKEEISSMPFTKSLFDNSKFEFATTKDTLIQKSNAKLSFSQLPSTNNPKQSKINQDQYGLLLESLAQENSEKLLLGEDMDKSTVKLAQSETPRTEVDRTNDVLQKEEMSEQNSNILNQVPERKEVKINPENKDNIVNEKPVNLGKVECSDIKTPSFNICTFQDREVPSQSIQHRLTIPEQSNNRPEIPLGDDQLTHLNEKGAEITDQNLNEKGTEMTDQNLNEKGTEMTDQNLNEKGEQFSENNDSKLEEISTKSGTGKSDSKSKKRT</sequence>
<feature type="compositionally biased region" description="Basic and acidic residues" evidence="5">
    <location>
        <begin position="612"/>
        <end position="633"/>
    </location>
</feature>
<feature type="compositionally biased region" description="Basic residues" evidence="5">
    <location>
        <begin position="471"/>
        <end position="500"/>
    </location>
</feature>
<evidence type="ECO:0000256" key="5">
    <source>
        <dbReference type="SAM" id="MobiDB-lite"/>
    </source>
</evidence>
<dbReference type="Gene3D" id="3.30.40.10">
    <property type="entry name" value="Zinc/RING finger domain, C3HC4 (zinc finger)"/>
    <property type="match status" value="1"/>
</dbReference>
<feature type="compositionally biased region" description="Basic and acidic residues" evidence="5">
    <location>
        <begin position="358"/>
        <end position="376"/>
    </location>
</feature>
<dbReference type="SUPFAM" id="SSF57903">
    <property type="entry name" value="FYVE/PHD zinc finger"/>
    <property type="match status" value="1"/>
</dbReference>
<evidence type="ECO:0000313" key="7">
    <source>
        <dbReference type="EMBL" id="KRH94710.1"/>
    </source>
</evidence>
<evidence type="ECO:0000256" key="1">
    <source>
        <dbReference type="ARBA" id="ARBA00022723"/>
    </source>
</evidence>
<organism evidence="7 8">
    <name type="scientific">Pseudoloma neurophilia</name>
    <dbReference type="NCBI Taxonomy" id="146866"/>
    <lineage>
        <taxon>Eukaryota</taxon>
        <taxon>Fungi</taxon>
        <taxon>Fungi incertae sedis</taxon>
        <taxon>Microsporidia</taxon>
        <taxon>Pseudoloma</taxon>
    </lineage>
</organism>